<evidence type="ECO:0000259" key="2">
    <source>
        <dbReference type="Pfam" id="PF00892"/>
    </source>
</evidence>
<feature type="transmembrane region" description="Helical" evidence="1">
    <location>
        <begin position="148"/>
        <end position="166"/>
    </location>
</feature>
<feature type="transmembrane region" description="Helical" evidence="1">
    <location>
        <begin position="254"/>
        <end position="278"/>
    </location>
</feature>
<dbReference type="GO" id="GO:0016020">
    <property type="term" value="C:membrane"/>
    <property type="evidence" value="ECO:0007669"/>
    <property type="project" value="InterPro"/>
</dbReference>
<evidence type="ECO:0000313" key="4">
    <source>
        <dbReference type="Proteomes" id="UP001295684"/>
    </source>
</evidence>
<keyword evidence="1" id="KW-0812">Transmembrane</keyword>
<accession>A0AAD1UKB4</accession>
<dbReference type="AlphaFoldDB" id="A0AAD1UKB4"/>
<dbReference type="EMBL" id="CAMPGE010011536">
    <property type="protein sequence ID" value="CAI2370364.1"/>
    <property type="molecule type" value="Genomic_DNA"/>
</dbReference>
<keyword evidence="1" id="KW-0472">Membrane</keyword>
<dbReference type="Pfam" id="PF00892">
    <property type="entry name" value="EamA"/>
    <property type="match status" value="1"/>
</dbReference>
<feature type="transmembrane region" description="Helical" evidence="1">
    <location>
        <begin position="120"/>
        <end position="141"/>
    </location>
</feature>
<gene>
    <name evidence="3" type="ORF">ECRASSUSDP1_LOCUS11675</name>
</gene>
<reference evidence="3" key="1">
    <citation type="submission" date="2023-07" db="EMBL/GenBank/DDBJ databases">
        <authorList>
            <consortium name="AG Swart"/>
            <person name="Singh M."/>
            <person name="Singh A."/>
            <person name="Seah K."/>
            <person name="Emmerich C."/>
        </authorList>
    </citation>
    <scope>NUCLEOTIDE SEQUENCE</scope>
    <source>
        <strain evidence="3">DP1</strain>
    </source>
</reference>
<name>A0AAD1UKB4_EUPCR</name>
<comment type="caution">
    <text evidence="3">The sequence shown here is derived from an EMBL/GenBank/DDBJ whole genome shotgun (WGS) entry which is preliminary data.</text>
</comment>
<feature type="transmembrane region" description="Helical" evidence="1">
    <location>
        <begin position="98"/>
        <end position="114"/>
    </location>
</feature>
<protein>
    <recommendedName>
        <fullName evidence="2">EamA domain-containing protein</fullName>
    </recommendedName>
</protein>
<feature type="transmembrane region" description="Helical" evidence="1">
    <location>
        <begin position="58"/>
        <end position="78"/>
    </location>
</feature>
<keyword evidence="4" id="KW-1185">Reference proteome</keyword>
<feature type="transmembrane region" description="Helical" evidence="1">
    <location>
        <begin position="178"/>
        <end position="199"/>
    </location>
</feature>
<feature type="transmembrane region" description="Helical" evidence="1">
    <location>
        <begin position="25"/>
        <end position="46"/>
    </location>
</feature>
<evidence type="ECO:0000313" key="3">
    <source>
        <dbReference type="EMBL" id="CAI2370364.1"/>
    </source>
</evidence>
<feature type="transmembrane region" description="Helical" evidence="1">
    <location>
        <begin position="285"/>
        <end position="306"/>
    </location>
</feature>
<evidence type="ECO:0000256" key="1">
    <source>
        <dbReference type="SAM" id="Phobius"/>
    </source>
</evidence>
<feature type="domain" description="EamA" evidence="2">
    <location>
        <begin position="181"/>
        <end position="325"/>
    </location>
</feature>
<feature type="transmembrane region" description="Helical" evidence="1">
    <location>
        <begin position="312"/>
        <end position="334"/>
    </location>
</feature>
<keyword evidence="1" id="KW-1133">Transmembrane helix</keyword>
<proteinExistence type="predicted"/>
<sequence>MGSFEISFRKKEIEEEEQEERSSNVVIGIVMTFLALCGGASILPLVDEYKGVNIVIRTLWRCQLLVIYSLPLAAYFIYKNRNSLDTKKIFTKETCLEFLAHACLWSYTTTMFVWSSDFTLVSHTGLLGNLSGVCIVTWNLLRKVPVHYLEIYGTIVVVISAIVFMNDSTSTKTNGQTNILLGDIIGLSSSPTFAIYFIVSARLLKKLPAMVVLEVSFAIQLVLYFVFTISIMDTENFYSFDPQFGILGWASNTYLVHSLLFVGTFTGLLGVGGYVFTLNFFPPHIVGNIFLLEPVFAQTLGCILGQDNPPGIITYLGVTGITVGLGICIQGDLLRRKQTLQDLKTQKQSLKDDEANSIESSLIIKP</sequence>
<dbReference type="Proteomes" id="UP001295684">
    <property type="component" value="Unassembled WGS sequence"/>
</dbReference>
<feature type="transmembrane region" description="Helical" evidence="1">
    <location>
        <begin position="211"/>
        <end position="232"/>
    </location>
</feature>
<dbReference type="InterPro" id="IPR000620">
    <property type="entry name" value="EamA_dom"/>
</dbReference>
<organism evidence="3 4">
    <name type="scientific">Euplotes crassus</name>
    <dbReference type="NCBI Taxonomy" id="5936"/>
    <lineage>
        <taxon>Eukaryota</taxon>
        <taxon>Sar</taxon>
        <taxon>Alveolata</taxon>
        <taxon>Ciliophora</taxon>
        <taxon>Intramacronucleata</taxon>
        <taxon>Spirotrichea</taxon>
        <taxon>Hypotrichia</taxon>
        <taxon>Euplotida</taxon>
        <taxon>Euplotidae</taxon>
        <taxon>Moneuplotes</taxon>
    </lineage>
</organism>